<reference evidence="2 3" key="1">
    <citation type="submission" date="2019-09" db="EMBL/GenBank/DDBJ databases">
        <title>Report of infection by Mycobacterium simiae a patient suffering from pulmonary tuberculosis.</title>
        <authorList>
            <person name="Mohanty P.S."/>
            <person name="Bansal A.K."/>
            <person name="Singh H."/>
            <person name="Sharma S."/>
            <person name="Patil S.A."/>
            <person name="Upadhaya P."/>
            <person name="Singh P.K."/>
            <person name="Kumar D."/>
            <person name="Kumar S."/>
            <person name="Singh R.K."/>
            <person name="Chaudhary B."/>
        </authorList>
    </citation>
    <scope>NUCLEOTIDE SEQUENCE [LARGE SCALE GENOMIC DNA]</scope>
    <source>
        <strain evidence="2 3">JAL-560-SIM</strain>
    </source>
</reference>
<comment type="caution">
    <text evidence="2">The sequence shown here is derived from an EMBL/GenBank/DDBJ whole genome shotgun (WGS) entry which is preliminary data.</text>
</comment>
<dbReference type="AlphaFoldDB" id="A0A5B1BJ36"/>
<accession>A0A5B1BJ36</accession>
<dbReference type="RefSeq" id="WP_149655454.1">
    <property type="nucleotide sequence ID" value="NZ_VTZN01000139.1"/>
</dbReference>
<keyword evidence="3" id="KW-1185">Reference proteome</keyword>
<organism evidence="2 3">
    <name type="scientific">Mycobacterium simiae</name>
    <name type="common">Mycobacterium habana</name>
    <dbReference type="NCBI Taxonomy" id="1784"/>
    <lineage>
        <taxon>Bacteria</taxon>
        <taxon>Bacillati</taxon>
        <taxon>Actinomycetota</taxon>
        <taxon>Actinomycetes</taxon>
        <taxon>Mycobacteriales</taxon>
        <taxon>Mycobacteriaceae</taxon>
        <taxon>Mycobacterium</taxon>
        <taxon>Mycobacterium simiae complex</taxon>
    </lineage>
</organism>
<dbReference type="Proteomes" id="UP000324701">
    <property type="component" value="Unassembled WGS sequence"/>
</dbReference>
<dbReference type="GO" id="GO:0050135">
    <property type="term" value="F:NADP+ nucleosidase activity"/>
    <property type="evidence" value="ECO:0007669"/>
    <property type="project" value="InterPro"/>
</dbReference>
<dbReference type="OrthoDB" id="3194844at2"/>
<evidence type="ECO:0000259" key="1">
    <source>
        <dbReference type="Pfam" id="PF14021"/>
    </source>
</evidence>
<name>A0A5B1BJ36_MYCSI</name>
<feature type="domain" description="TNT" evidence="1">
    <location>
        <begin position="63"/>
        <end position="156"/>
    </location>
</feature>
<dbReference type="Pfam" id="PF14021">
    <property type="entry name" value="TNT"/>
    <property type="match status" value="1"/>
</dbReference>
<dbReference type="InterPro" id="IPR025331">
    <property type="entry name" value="TNT"/>
</dbReference>
<evidence type="ECO:0000313" key="2">
    <source>
        <dbReference type="EMBL" id="KAA1248677.1"/>
    </source>
</evidence>
<sequence>MEDANAPFGRDPNGHAYAQQEYQERFNKLGPNGEHWFNFPGNNGAVPGTRVAYTDIRQFIQHYGNRLDRIGDDQGSYFGVMENGHAASWEQRALHVKSLRDPYHAYALNLLPAGWKIEISEVAPGLGQRGGGLQVQIIDAAGEARTEEELVVQGILR</sequence>
<evidence type="ECO:0000313" key="3">
    <source>
        <dbReference type="Proteomes" id="UP000324701"/>
    </source>
</evidence>
<gene>
    <name evidence="2" type="ORF">F0Q45_19240</name>
</gene>
<dbReference type="EMBL" id="VTZN01000139">
    <property type="protein sequence ID" value="KAA1248677.1"/>
    <property type="molecule type" value="Genomic_DNA"/>
</dbReference>
<proteinExistence type="predicted"/>
<protein>
    <submittedName>
        <fullName evidence="2">DUF4237 domain-containing protein</fullName>
    </submittedName>
</protein>